<keyword evidence="1" id="KW-0472">Membrane</keyword>
<accession>A0ABX0L4P2</accession>
<evidence type="ECO:0000256" key="1">
    <source>
        <dbReference type="SAM" id="Phobius"/>
    </source>
</evidence>
<feature type="transmembrane region" description="Helical" evidence="1">
    <location>
        <begin position="175"/>
        <end position="199"/>
    </location>
</feature>
<organism evidence="2 3">
    <name type="scientific">Chromobacterium fluminis</name>
    <dbReference type="NCBI Taxonomy" id="3044269"/>
    <lineage>
        <taxon>Bacteria</taxon>
        <taxon>Pseudomonadati</taxon>
        <taxon>Pseudomonadota</taxon>
        <taxon>Betaproteobacteria</taxon>
        <taxon>Neisseriales</taxon>
        <taxon>Chromobacteriaceae</taxon>
        <taxon>Chromobacterium</taxon>
    </lineage>
</organism>
<keyword evidence="1" id="KW-0812">Transmembrane</keyword>
<proteinExistence type="predicted"/>
<dbReference type="Proteomes" id="UP001515641">
    <property type="component" value="Unassembled WGS sequence"/>
</dbReference>
<keyword evidence="3" id="KW-1185">Reference proteome</keyword>
<sequence length="255" mass="28879">MHIKNPLSDVLNFTRSYPGVAGMVWLLAFLVSSIFVVPRHLPGLGLPELGLTAVLTLAVGTFLVHLLRQYDLALQKRIDAGAIAPVWEVDINDVRVGEIRDDYYAAIRRSVFFDLRIYMAQFLNLASVVGKLGDKLLQVIPTGIFWLAAGCLIFAPKTFFASINELQMITPERLMVWIPAFVGLLLPFAMLYFVFHALFGRVPGYLNHFDVAIGERVRRTVRCAAEGKILLYRMEVKQRIDINELEYVRSLLVKR</sequence>
<evidence type="ECO:0000313" key="2">
    <source>
        <dbReference type="EMBL" id="NHR04454.1"/>
    </source>
</evidence>
<feature type="transmembrane region" description="Helical" evidence="1">
    <location>
        <begin position="49"/>
        <end position="67"/>
    </location>
</feature>
<protein>
    <submittedName>
        <fullName evidence="2">Uncharacterized protein</fullName>
    </submittedName>
</protein>
<keyword evidence="1" id="KW-1133">Transmembrane helix</keyword>
<gene>
    <name evidence="2" type="ORF">HA052_04515</name>
</gene>
<dbReference type="EMBL" id="JAAOMA010000004">
    <property type="protein sequence ID" value="NHR04454.1"/>
    <property type="molecule type" value="Genomic_DNA"/>
</dbReference>
<reference evidence="2 3" key="1">
    <citation type="submission" date="2020-03" db="EMBL/GenBank/DDBJ databases">
        <title>Draft genome sequence of environmentally isolated cultures.</title>
        <authorList>
            <person name="Wilson H.S."/>
            <person name="De Leon M.E."/>
        </authorList>
    </citation>
    <scope>NUCLEOTIDE SEQUENCE [LARGE SCALE GENOMIC DNA]</scope>
    <source>
        <strain evidence="2 3">HSC-31F16</strain>
    </source>
</reference>
<evidence type="ECO:0000313" key="3">
    <source>
        <dbReference type="Proteomes" id="UP001515641"/>
    </source>
</evidence>
<comment type="caution">
    <text evidence="2">The sequence shown here is derived from an EMBL/GenBank/DDBJ whole genome shotgun (WGS) entry which is preliminary data.</text>
</comment>
<feature type="transmembrane region" description="Helical" evidence="1">
    <location>
        <begin position="136"/>
        <end position="155"/>
    </location>
</feature>
<feature type="transmembrane region" description="Helical" evidence="1">
    <location>
        <begin position="20"/>
        <end position="37"/>
    </location>
</feature>
<name>A0ABX0L4P2_9NEIS</name>
<dbReference type="RefSeq" id="WP_166450971.1">
    <property type="nucleotide sequence ID" value="NZ_JAAOMA010000004.1"/>
</dbReference>